<evidence type="ECO:0000313" key="3">
    <source>
        <dbReference type="Proteomes" id="UP000266723"/>
    </source>
</evidence>
<sequence length="119" mass="13536">MTWQSDPSFLINLIGSLETLDLAQMHFPLTCSSKLRKDRKTKLKIFQQVKLGREAKMQQQVVDGRGIASSSQGERLAVLTDQEEVCLEYVLCNDPQDQLQPIMLDIGKIDRTYSKGKSY</sequence>
<dbReference type="OrthoDB" id="10383326at2759"/>
<evidence type="ECO:0000313" key="1">
    <source>
        <dbReference type="EMBL" id="KAF2591146.1"/>
    </source>
</evidence>
<keyword evidence="3" id="KW-1185">Reference proteome</keyword>
<organism evidence="1">
    <name type="scientific">Brassica cretica</name>
    <name type="common">Mustard</name>
    <dbReference type="NCBI Taxonomy" id="69181"/>
    <lineage>
        <taxon>Eukaryota</taxon>
        <taxon>Viridiplantae</taxon>
        <taxon>Streptophyta</taxon>
        <taxon>Embryophyta</taxon>
        <taxon>Tracheophyta</taxon>
        <taxon>Spermatophyta</taxon>
        <taxon>Magnoliopsida</taxon>
        <taxon>eudicotyledons</taxon>
        <taxon>Gunneridae</taxon>
        <taxon>Pentapetalae</taxon>
        <taxon>rosids</taxon>
        <taxon>malvids</taxon>
        <taxon>Brassicales</taxon>
        <taxon>Brassicaceae</taxon>
        <taxon>Brassiceae</taxon>
        <taxon>Brassica</taxon>
    </lineage>
</organism>
<comment type="caution">
    <text evidence="1">The sequence shown here is derived from an EMBL/GenBank/DDBJ whole genome shotgun (WGS) entry which is preliminary data.</text>
</comment>
<accession>A0A3N6T9J9</accession>
<reference evidence="2 3" key="3">
    <citation type="journal article" date="2020" name="BMC Genomics">
        <title>Intraspecific diversification of the crop wild relative Brassica cretica Lam. using demographic model selection.</title>
        <authorList>
            <person name="Kioukis A."/>
            <person name="Michalopoulou V.A."/>
            <person name="Briers L."/>
            <person name="Pirintsos S."/>
            <person name="Studholme D.J."/>
            <person name="Pavlidis P."/>
            <person name="Sarris P.F."/>
        </authorList>
    </citation>
    <scope>NUCLEOTIDE SEQUENCE [LARGE SCALE GENOMIC DNA]</scope>
    <source>
        <strain evidence="3">cv. PFS-1207/04</strain>
        <strain evidence="2">PFS-1207/04</strain>
    </source>
</reference>
<reference evidence="1" key="1">
    <citation type="submission" date="2019-12" db="EMBL/GenBank/DDBJ databases">
        <title>Genome sequencing and annotation of Brassica cretica.</title>
        <authorList>
            <person name="Studholme D.J."/>
            <person name="Sarris P.F."/>
        </authorList>
    </citation>
    <scope>NUCLEOTIDE SEQUENCE</scope>
    <source>
        <strain evidence="1">PFS-102/07</strain>
        <tissue evidence="1">Leaf</tissue>
    </source>
</reference>
<gene>
    <name evidence="2" type="ORF">DY000_02055811</name>
    <name evidence="1" type="ORF">F2Q70_00040677</name>
</gene>
<dbReference type="AlphaFoldDB" id="A0A3N6T9J9"/>
<dbReference type="EMBL" id="QGKY02000190">
    <property type="protein sequence ID" value="KAF2591146.1"/>
    <property type="molecule type" value="Genomic_DNA"/>
</dbReference>
<dbReference type="EMBL" id="QGKV02002055">
    <property type="protein sequence ID" value="KAF3497438.1"/>
    <property type="molecule type" value="Genomic_DNA"/>
</dbReference>
<proteinExistence type="predicted"/>
<evidence type="ECO:0000313" key="2">
    <source>
        <dbReference type="EMBL" id="KAF3497438.1"/>
    </source>
</evidence>
<dbReference type="Proteomes" id="UP000266723">
    <property type="component" value="Unassembled WGS sequence"/>
</dbReference>
<protein>
    <submittedName>
        <fullName evidence="1">Uncharacterized protein</fullName>
    </submittedName>
</protein>
<reference evidence="2" key="2">
    <citation type="submission" date="2019-12" db="EMBL/GenBank/DDBJ databases">
        <authorList>
            <person name="Studholme D.J."/>
            <person name="Sarris P."/>
        </authorList>
    </citation>
    <scope>NUCLEOTIDE SEQUENCE</scope>
    <source>
        <strain evidence="2">PFS-1207/04</strain>
        <tissue evidence="2">Leaf</tissue>
    </source>
</reference>
<name>A0A3N6T9J9_BRACR</name>